<dbReference type="AlphaFoldDB" id="A0AA88LXY6"/>
<keyword evidence="3" id="KW-1185">Reference proteome</keyword>
<gene>
    <name evidence="2" type="ORF">Q5P01_020218</name>
</gene>
<sequence>MLSSLQSDQMELDAQGTQRWPQEGTLPSSPPQPSSPLNWGSGWAKGAILCLLPAVEASFLPKSPLPIYPFPPAADSAQMPARGVLAKSGRGTAHQRLAAISRGPHVSNSGQPWLQTETLKQATTRPVIPVPSVCSPTVPEPCGPACLAPANVTDLQQPSTPPSHTS</sequence>
<name>A0AA88LXY6_CHASR</name>
<dbReference type="EMBL" id="JAUPFM010000016">
    <property type="protein sequence ID" value="KAK2826004.1"/>
    <property type="molecule type" value="Genomic_DNA"/>
</dbReference>
<evidence type="ECO:0000313" key="2">
    <source>
        <dbReference type="EMBL" id="KAK2826004.1"/>
    </source>
</evidence>
<dbReference type="Proteomes" id="UP001187415">
    <property type="component" value="Unassembled WGS sequence"/>
</dbReference>
<organism evidence="2 3">
    <name type="scientific">Channa striata</name>
    <name type="common">Snakehead murrel</name>
    <name type="synonym">Ophicephalus striatus</name>
    <dbReference type="NCBI Taxonomy" id="64152"/>
    <lineage>
        <taxon>Eukaryota</taxon>
        <taxon>Metazoa</taxon>
        <taxon>Chordata</taxon>
        <taxon>Craniata</taxon>
        <taxon>Vertebrata</taxon>
        <taxon>Euteleostomi</taxon>
        <taxon>Actinopterygii</taxon>
        <taxon>Neopterygii</taxon>
        <taxon>Teleostei</taxon>
        <taxon>Neoteleostei</taxon>
        <taxon>Acanthomorphata</taxon>
        <taxon>Anabantaria</taxon>
        <taxon>Anabantiformes</taxon>
        <taxon>Channoidei</taxon>
        <taxon>Channidae</taxon>
        <taxon>Channa</taxon>
    </lineage>
</organism>
<reference evidence="2" key="1">
    <citation type="submission" date="2023-07" db="EMBL/GenBank/DDBJ databases">
        <title>Chromosome-level Genome Assembly of Striped Snakehead (Channa striata).</title>
        <authorList>
            <person name="Liu H."/>
        </authorList>
    </citation>
    <scope>NUCLEOTIDE SEQUENCE</scope>
    <source>
        <strain evidence="2">Gz</strain>
        <tissue evidence="2">Muscle</tissue>
    </source>
</reference>
<proteinExistence type="predicted"/>
<accession>A0AA88LXY6</accession>
<evidence type="ECO:0000256" key="1">
    <source>
        <dbReference type="SAM" id="MobiDB-lite"/>
    </source>
</evidence>
<feature type="compositionally biased region" description="Polar residues" evidence="1">
    <location>
        <begin position="1"/>
        <end position="20"/>
    </location>
</feature>
<evidence type="ECO:0000313" key="3">
    <source>
        <dbReference type="Proteomes" id="UP001187415"/>
    </source>
</evidence>
<feature type="region of interest" description="Disordered" evidence="1">
    <location>
        <begin position="1"/>
        <end position="39"/>
    </location>
</feature>
<comment type="caution">
    <text evidence="2">The sequence shown here is derived from an EMBL/GenBank/DDBJ whole genome shotgun (WGS) entry which is preliminary data.</text>
</comment>
<protein>
    <submittedName>
        <fullName evidence="2">Uncharacterized protein</fullName>
    </submittedName>
</protein>